<sequence>MRVRKIQNKEMLPLETLANFECSLIQNTEKFFCFKGGILLRKRHLLIVQLKVADGWLLLFQYFEG</sequence>
<protein>
    <submittedName>
        <fullName evidence="1">Uncharacterized protein</fullName>
    </submittedName>
</protein>
<accession>A0ABY6LJN4</accession>
<gene>
    <name evidence="1" type="ORF">LAZ67_20000678</name>
</gene>
<reference evidence="1 2" key="1">
    <citation type="submission" date="2022-01" db="EMBL/GenBank/DDBJ databases">
        <title>A chromosomal length assembly of Cordylochernes scorpioides.</title>
        <authorList>
            <person name="Zeh D."/>
            <person name="Zeh J."/>
        </authorList>
    </citation>
    <scope>NUCLEOTIDE SEQUENCE [LARGE SCALE GENOMIC DNA]</scope>
    <source>
        <strain evidence="1">IN4F17</strain>
        <tissue evidence="1">Whole Body</tissue>
    </source>
</reference>
<evidence type="ECO:0000313" key="1">
    <source>
        <dbReference type="EMBL" id="UYV81293.1"/>
    </source>
</evidence>
<proteinExistence type="predicted"/>
<dbReference type="Proteomes" id="UP001235939">
    <property type="component" value="Chromosome 20"/>
</dbReference>
<keyword evidence="2" id="KW-1185">Reference proteome</keyword>
<evidence type="ECO:0000313" key="2">
    <source>
        <dbReference type="Proteomes" id="UP001235939"/>
    </source>
</evidence>
<name>A0ABY6LJN4_9ARAC</name>
<dbReference type="EMBL" id="CP092882">
    <property type="protein sequence ID" value="UYV81293.1"/>
    <property type="molecule type" value="Genomic_DNA"/>
</dbReference>
<organism evidence="1 2">
    <name type="scientific">Cordylochernes scorpioides</name>
    <dbReference type="NCBI Taxonomy" id="51811"/>
    <lineage>
        <taxon>Eukaryota</taxon>
        <taxon>Metazoa</taxon>
        <taxon>Ecdysozoa</taxon>
        <taxon>Arthropoda</taxon>
        <taxon>Chelicerata</taxon>
        <taxon>Arachnida</taxon>
        <taxon>Pseudoscorpiones</taxon>
        <taxon>Cheliferoidea</taxon>
        <taxon>Chernetidae</taxon>
        <taxon>Cordylochernes</taxon>
    </lineage>
</organism>